<evidence type="ECO:0000256" key="7">
    <source>
        <dbReference type="SAM" id="MobiDB-lite"/>
    </source>
</evidence>
<dbReference type="InterPro" id="IPR018035">
    <property type="entry name" value="Flagellar_FliH/T3SS_HrpE"/>
</dbReference>
<organism evidence="9 10">
    <name type="scientific">Cellulomonas gelida</name>
    <dbReference type="NCBI Taxonomy" id="1712"/>
    <lineage>
        <taxon>Bacteria</taxon>
        <taxon>Bacillati</taxon>
        <taxon>Actinomycetota</taxon>
        <taxon>Actinomycetes</taxon>
        <taxon>Micrococcales</taxon>
        <taxon>Cellulomonadaceae</taxon>
        <taxon>Cellulomonas</taxon>
    </lineage>
</organism>
<evidence type="ECO:0000259" key="8">
    <source>
        <dbReference type="Pfam" id="PF02108"/>
    </source>
</evidence>
<proteinExistence type="inferred from homology"/>
<dbReference type="PANTHER" id="PTHR34982:SF1">
    <property type="entry name" value="FLAGELLAR ASSEMBLY PROTEIN FLIH"/>
    <property type="match status" value="1"/>
</dbReference>
<dbReference type="AlphaFoldDB" id="A0A4Y3KN34"/>
<accession>A0A4Y3KN34</accession>
<dbReference type="InterPro" id="IPR051472">
    <property type="entry name" value="T3SS_Stator/FliH"/>
</dbReference>
<keyword evidence="4" id="KW-1005">Bacterial flagellum biogenesis</keyword>
<evidence type="ECO:0000256" key="6">
    <source>
        <dbReference type="ARBA" id="ARBA00023225"/>
    </source>
</evidence>
<sequence>MHSAARAEGFAAGYAAGARRAAVDAAAAAERVAAASAAAAVEQQEAAARALATLAAAAQAVRALTAPVLAESTATVHAAALELAEAVLGVELADDERSARAALARVLADEPGPGPVMVRLHPSDLATLQHLDAVPEALRLEADPTLHRGDALAHHADGHLDARIGAALDRARDELARVTDPTGGTGRAPGRAPGAGA</sequence>
<comment type="similarity">
    <text evidence="2">Belongs to the FliH family.</text>
</comment>
<dbReference type="PANTHER" id="PTHR34982">
    <property type="entry name" value="YOP PROTEINS TRANSLOCATION PROTEIN L"/>
    <property type="match status" value="1"/>
</dbReference>
<evidence type="ECO:0000313" key="9">
    <source>
        <dbReference type="EMBL" id="GEA85293.1"/>
    </source>
</evidence>
<keyword evidence="5" id="KW-0653">Protein transport</keyword>
<keyword evidence="10" id="KW-1185">Reference proteome</keyword>
<keyword evidence="3" id="KW-0813">Transport</keyword>
<dbReference type="Pfam" id="PF02108">
    <property type="entry name" value="FliH"/>
    <property type="match status" value="1"/>
</dbReference>
<feature type="region of interest" description="Disordered" evidence="7">
    <location>
        <begin position="177"/>
        <end position="197"/>
    </location>
</feature>
<dbReference type="Proteomes" id="UP000320461">
    <property type="component" value="Unassembled WGS sequence"/>
</dbReference>
<protein>
    <recommendedName>
        <fullName evidence="8">Flagellar assembly protein FliH/Type III secretion system HrpE domain-containing protein</fullName>
    </recommendedName>
</protein>
<evidence type="ECO:0000256" key="2">
    <source>
        <dbReference type="ARBA" id="ARBA00006602"/>
    </source>
</evidence>
<feature type="compositionally biased region" description="Gly residues" evidence="7">
    <location>
        <begin position="183"/>
        <end position="197"/>
    </location>
</feature>
<evidence type="ECO:0000256" key="3">
    <source>
        <dbReference type="ARBA" id="ARBA00022448"/>
    </source>
</evidence>
<evidence type="ECO:0000256" key="5">
    <source>
        <dbReference type="ARBA" id="ARBA00022927"/>
    </source>
</evidence>
<feature type="domain" description="Flagellar assembly protein FliH/Type III secretion system HrpE" evidence="8">
    <location>
        <begin position="51"/>
        <end position="166"/>
    </location>
</feature>
<comment type="caution">
    <text evidence="9">The sequence shown here is derived from an EMBL/GenBank/DDBJ whole genome shotgun (WGS) entry which is preliminary data.</text>
</comment>
<gene>
    <name evidence="9" type="ORF">CGE01nite_25440</name>
</gene>
<dbReference type="EMBL" id="BJLQ01000031">
    <property type="protein sequence ID" value="GEA85293.1"/>
    <property type="molecule type" value="Genomic_DNA"/>
</dbReference>
<dbReference type="GO" id="GO:0005829">
    <property type="term" value="C:cytosol"/>
    <property type="evidence" value="ECO:0007669"/>
    <property type="project" value="TreeGrafter"/>
</dbReference>
<evidence type="ECO:0000313" key="10">
    <source>
        <dbReference type="Proteomes" id="UP000320461"/>
    </source>
</evidence>
<reference evidence="9 10" key="1">
    <citation type="submission" date="2019-06" db="EMBL/GenBank/DDBJ databases">
        <title>Whole genome shotgun sequence of Cellulomonas gelida NBRC 3748.</title>
        <authorList>
            <person name="Hosoyama A."/>
            <person name="Uohara A."/>
            <person name="Ohji S."/>
            <person name="Ichikawa N."/>
        </authorList>
    </citation>
    <scope>NUCLEOTIDE SEQUENCE [LARGE SCALE GENOMIC DNA]</scope>
    <source>
        <strain evidence="9 10">NBRC 3748</strain>
    </source>
</reference>
<keyword evidence="6" id="KW-1006">Bacterial flagellum protein export</keyword>
<name>A0A4Y3KN34_9CELL</name>
<evidence type="ECO:0000256" key="4">
    <source>
        <dbReference type="ARBA" id="ARBA00022795"/>
    </source>
</evidence>
<evidence type="ECO:0000256" key="1">
    <source>
        <dbReference type="ARBA" id="ARBA00003041"/>
    </source>
</evidence>
<comment type="function">
    <text evidence="1">Needed for flagellar regrowth and assembly.</text>
</comment>
<dbReference type="GO" id="GO:0044781">
    <property type="term" value="P:bacterial-type flagellum organization"/>
    <property type="evidence" value="ECO:0007669"/>
    <property type="project" value="UniProtKB-KW"/>
</dbReference>
<dbReference type="GO" id="GO:0015031">
    <property type="term" value="P:protein transport"/>
    <property type="evidence" value="ECO:0007669"/>
    <property type="project" value="UniProtKB-KW"/>
</dbReference>